<feature type="region of interest" description="Disordered" evidence="8">
    <location>
        <begin position="168"/>
        <end position="198"/>
    </location>
</feature>
<accession>A0A7S2J0E3</accession>
<keyword evidence="3" id="KW-0747">Spliceosome</keyword>
<keyword evidence="5" id="KW-0508">mRNA splicing</keyword>
<dbReference type="SUPFAM" id="SSF52058">
    <property type="entry name" value="L domain-like"/>
    <property type="match status" value="1"/>
</dbReference>
<dbReference type="EMBL" id="HBGU01070742">
    <property type="protein sequence ID" value="CAD9532733.1"/>
    <property type="molecule type" value="Transcribed_RNA"/>
</dbReference>
<dbReference type="InterPro" id="IPR003603">
    <property type="entry name" value="U2A'_phosphoprotein32A_C"/>
</dbReference>
<evidence type="ECO:0000256" key="3">
    <source>
        <dbReference type="ARBA" id="ARBA00022728"/>
    </source>
</evidence>
<dbReference type="InterPro" id="IPR003591">
    <property type="entry name" value="Leu-rich_rpt_typical-subtyp"/>
</dbReference>
<keyword evidence="3" id="KW-0507">mRNA processing</keyword>
<evidence type="ECO:0000256" key="8">
    <source>
        <dbReference type="SAM" id="MobiDB-lite"/>
    </source>
</evidence>
<dbReference type="GO" id="GO:0000398">
    <property type="term" value="P:mRNA splicing, via spliceosome"/>
    <property type="evidence" value="ECO:0007669"/>
    <property type="project" value="InterPro"/>
</dbReference>
<evidence type="ECO:0000256" key="6">
    <source>
        <dbReference type="ARBA" id="ARBA00023242"/>
    </source>
</evidence>
<reference evidence="10" key="1">
    <citation type="submission" date="2021-01" db="EMBL/GenBank/DDBJ databases">
        <authorList>
            <person name="Corre E."/>
            <person name="Pelletier E."/>
            <person name="Niang G."/>
            <person name="Scheremetjew M."/>
            <person name="Finn R."/>
            <person name="Kale V."/>
            <person name="Holt S."/>
            <person name="Cochrane G."/>
            <person name="Meng A."/>
            <person name="Brown T."/>
            <person name="Cohen L."/>
        </authorList>
    </citation>
    <scope>NUCLEOTIDE SEQUENCE</scope>
    <source>
        <strain evidence="10">UTEX LB 985</strain>
    </source>
</reference>
<protein>
    <recommendedName>
        <fullName evidence="9">U2A'/phosphoprotein 32 family A C-terminal domain-containing protein</fullName>
    </recommendedName>
</protein>
<dbReference type="SMART" id="SM00369">
    <property type="entry name" value="LRR_TYP"/>
    <property type="match status" value="2"/>
</dbReference>
<dbReference type="AlphaFoldDB" id="A0A7S2J0E3"/>
<dbReference type="Gene3D" id="3.80.10.10">
    <property type="entry name" value="Ribonuclease Inhibitor"/>
    <property type="match status" value="1"/>
</dbReference>
<comment type="subcellular location">
    <subcellularLocation>
        <location evidence="1">Nucleus</location>
    </subcellularLocation>
</comment>
<dbReference type="FunFam" id="3.80.10.10:FF:000026">
    <property type="entry name" value="U2 small nuclear ribonucleoprotein A"/>
    <property type="match status" value="1"/>
</dbReference>
<evidence type="ECO:0000256" key="1">
    <source>
        <dbReference type="ARBA" id="ARBA00004123"/>
    </source>
</evidence>
<keyword evidence="2" id="KW-0433">Leucine-rich repeat</keyword>
<evidence type="ECO:0000256" key="4">
    <source>
        <dbReference type="ARBA" id="ARBA00022737"/>
    </source>
</evidence>
<gene>
    <name evidence="10" type="ORF">CBRE1094_LOCUS38634</name>
</gene>
<evidence type="ECO:0000256" key="5">
    <source>
        <dbReference type="ARBA" id="ARBA00023187"/>
    </source>
</evidence>
<dbReference type="GO" id="GO:0005681">
    <property type="term" value="C:spliceosomal complex"/>
    <property type="evidence" value="ECO:0007669"/>
    <property type="project" value="UniProtKB-KW"/>
</dbReference>
<evidence type="ECO:0000256" key="7">
    <source>
        <dbReference type="ARBA" id="ARBA00024196"/>
    </source>
</evidence>
<dbReference type="GO" id="GO:0030620">
    <property type="term" value="F:U2 snRNA binding"/>
    <property type="evidence" value="ECO:0007669"/>
    <property type="project" value="InterPro"/>
</dbReference>
<dbReference type="PANTHER" id="PTHR10552:SF6">
    <property type="entry name" value="U2 SMALL NUCLEAR RIBONUCLEOPROTEIN A"/>
    <property type="match status" value="1"/>
</dbReference>
<sequence length="259" mass="27423">MRLNADMIARSPAFLNALKDREIDLRGNKIAVIENLAATQDQFDSIDLSDNEILKLECMAVLKRLSQLLLNNNRVTRISEGLGRALPKLQTLVLTNNQLATLTQLEPLAGCPTITNLSLVDNPVTKTKDYRAFVIALLPKLRTLDYKRVKPTERAAAEAAFRRTRAKPVRGIGSDAPAEETTAASAGVGNGVASAPKAGPTEEQVAQIKVAIANAASLEEVQRLERALKAGDFDVIAKAAKGAGGGGGGEGGGEAMSVE</sequence>
<dbReference type="SMART" id="SM00446">
    <property type="entry name" value="LRRcap"/>
    <property type="match status" value="1"/>
</dbReference>
<dbReference type="InterPro" id="IPR044640">
    <property type="entry name" value="RU2A"/>
</dbReference>
<evidence type="ECO:0000256" key="2">
    <source>
        <dbReference type="ARBA" id="ARBA00022614"/>
    </source>
</evidence>
<dbReference type="PROSITE" id="PS51450">
    <property type="entry name" value="LRR"/>
    <property type="match status" value="1"/>
</dbReference>
<feature type="domain" description="U2A'/phosphoprotein 32 family A C-terminal" evidence="9">
    <location>
        <begin position="127"/>
        <end position="145"/>
    </location>
</feature>
<organism evidence="10">
    <name type="scientific">Haptolina brevifila</name>
    <dbReference type="NCBI Taxonomy" id="156173"/>
    <lineage>
        <taxon>Eukaryota</taxon>
        <taxon>Haptista</taxon>
        <taxon>Haptophyta</taxon>
        <taxon>Prymnesiophyceae</taxon>
        <taxon>Prymnesiales</taxon>
        <taxon>Prymnesiaceae</taxon>
        <taxon>Haptolina</taxon>
    </lineage>
</organism>
<dbReference type="PANTHER" id="PTHR10552">
    <property type="entry name" value="U2 SMALL NUCLEAR RIBONUCLEOPROTEIN A"/>
    <property type="match status" value="1"/>
</dbReference>
<proteinExistence type="inferred from homology"/>
<evidence type="ECO:0000259" key="9">
    <source>
        <dbReference type="SMART" id="SM00446"/>
    </source>
</evidence>
<name>A0A7S2J0E3_9EUKA</name>
<dbReference type="Pfam" id="PF14580">
    <property type="entry name" value="LRR_9"/>
    <property type="match status" value="1"/>
</dbReference>
<dbReference type="InterPro" id="IPR032675">
    <property type="entry name" value="LRR_dom_sf"/>
</dbReference>
<evidence type="ECO:0000313" key="10">
    <source>
        <dbReference type="EMBL" id="CAD9532733.1"/>
    </source>
</evidence>
<comment type="similarity">
    <text evidence="7">Belongs to the U2 small nuclear ribonucleoprotein A family.</text>
</comment>
<keyword evidence="6" id="KW-0539">Nucleus</keyword>
<feature type="compositionally biased region" description="Low complexity" evidence="8">
    <location>
        <begin position="183"/>
        <end position="195"/>
    </location>
</feature>
<keyword evidence="4" id="KW-0677">Repeat</keyword>
<dbReference type="InterPro" id="IPR001611">
    <property type="entry name" value="Leu-rich_rpt"/>
</dbReference>